<evidence type="ECO:0000313" key="7">
    <source>
        <dbReference type="EMBL" id="CAB5228573.1"/>
    </source>
</evidence>
<dbReference type="EMBL" id="LR797296">
    <property type="protein sequence ID" value="CAB4200376.1"/>
    <property type="molecule type" value="Genomic_DNA"/>
</dbReference>
<dbReference type="EMBL" id="LR798391">
    <property type="protein sequence ID" value="CAB5228573.1"/>
    <property type="molecule type" value="Genomic_DNA"/>
</dbReference>
<keyword evidence="1" id="KW-0812">Transmembrane</keyword>
<dbReference type="EMBL" id="LR797055">
    <property type="protein sequence ID" value="CAB4184309.1"/>
    <property type="molecule type" value="Genomic_DNA"/>
</dbReference>
<evidence type="ECO:0000256" key="1">
    <source>
        <dbReference type="SAM" id="Phobius"/>
    </source>
</evidence>
<evidence type="ECO:0000313" key="6">
    <source>
        <dbReference type="EMBL" id="CAB4214585.1"/>
    </source>
</evidence>
<dbReference type="EMBL" id="LR796872">
    <property type="protein sequence ID" value="CAB4171751.1"/>
    <property type="molecule type" value="Genomic_DNA"/>
</dbReference>
<reference evidence="5" key="1">
    <citation type="submission" date="2020-05" db="EMBL/GenBank/DDBJ databases">
        <authorList>
            <person name="Chiriac C."/>
            <person name="Salcher M."/>
            <person name="Ghai R."/>
            <person name="Kavagutti S V."/>
        </authorList>
    </citation>
    <scope>NUCLEOTIDE SEQUENCE</scope>
</reference>
<evidence type="ECO:0000313" key="3">
    <source>
        <dbReference type="EMBL" id="CAB4171751.1"/>
    </source>
</evidence>
<evidence type="ECO:0000313" key="5">
    <source>
        <dbReference type="EMBL" id="CAB4200376.1"/>
    </source>
</evidence>
<keyword evidence="1" id="KW-0472">Membrane</keyword>
<sequence length="65" mass="7294">MAEIWVPVLVALITGPVVVVLQKLRKENTDQHSEARILLRVIGSKVDKVATKIDNHIGWHDGKQE</sequence>
<organism evidence="5">
    <name type="scientific">uncultured Caudovirales phage</name>
    <dbReference type="NCBI Taxonomy" id="2100421"/>
    <lineage>
        <taxon>Viruses</taxon>
        <taxon>Duplodnaviria</taxon>
        <taxon>Heunggongvirae</taxon>
        <taxon>Uroviricota</taxon>
        <taxon>Caudoviricetes</taxon>
        <taxon>Peduoviridae</taxon>
        <taxon>Maltschvirus</taxon>
        <taxon>Maltschvirus maltsch</taxon>
    </lineage>
</organism>
<protein>
    <submittedName>
        <fullName evidence="5">Uncharacterized protein</fullName>
    </submittedName>
</protein>
<dbReference type="EMBL" id="LR796834">
    <property type="protein sequence ID" value="CAB4169021.1"/>
    <property type="molecule type" value="Genomic_DNA"/>
</dbReference>
<proteinExistence type="predicted"/>
<gene>
    <name evidence="4" type="ORF">UFOVP1098_53</name>
    <name evidence="5" type="ORF">UFOVP1353_35</name>
    <name evidence="6" type="ORF">UFOVP1458_47</name>
    <name evidence="7" type="ORF">UFOVP1546_21</name>
    <name evidence="2" type="ORF">UFOVP578_44</name>
    <name evidence="3" type="ORF">UFOVP928_18</name>
</gene>
<name>A0A6J5S461_9CAUD</name>
<keyword evidence="1" id="KW-1133">Transmembrane helix</keyword>
<feature type="transmembrane region" description="Helical" evidence="1">
    <location>
        <begin position="6"/>
        <end position="24"/>
    </location>
</feature>
<dbReference type="EMBL" id="LR797407">
    <property type="protein sequence ID" value="CAB4214585.1"/>
    <property type="molecule type" value="Genomic_DNA"/>
</dbReference>
<evidence type="ECO:0000313" key="2">
    <source>
        <dbReference type="EMBL" id="CAB4169021.1"/>
    </source>
</evidence>
<evidence type="ECO:0000313" key="4">
    <source>
        <dbReference type="EMBL" id="CAB4184309.1"/>
    </source>
</evidence>
<accession>A0A6J5S461</accession>